<dbReference type="EMBL" id="JBDJPC010000012">
    <property type="protein sequence ID" value="KAL1489205.1"/>
    <property type="molecule type" value="Genomic_DNA"/>
</dbReference>
<dbReference type="GO" id="GO:0008270">
    <property type="term" value="F:zinc ion binding"/>
    <property type="evidence" value="ECO:0007669"/>
    <property type="project" value="UniProtKB-KW"/>
</dbReference>
<gene>
    <name evidence="6" type="ORF">ABEB36_014138</name>
</gene>
<keyword evidence="4" id="KW-0238">DNA-binding</keyword>
<evidence type="ECO:0000256" key="4">
    <source>
        <dbReference type="ARBA" id="ARBA00023125"/>
    </source>
</evidence>
<evidence type="ECO:0000256" key="1">
    <source>
        <dbReference type="ARBA" id="ARBA00022723"/>
    </source>
</evidence>
<reference evidence="6 7" key="1">
    <citation type="submission" date="2024-05" db="EMBL/GenBank/DDBJ databases">
        <title>Genetic variation in Jamaican populations of the coffee berry borer (Hypothenemus hampei).</title>
        <authorList>
            <person name="Errbii M."/>
            <person name="Myrie A."/>
        </authorList>
    </citation>
    <scope>NUCLEOTIDE SEQUENCE [LARGE SCALE GENOMIC DNA]</scope>
    <source>
        <strain evidence="6">JA-Hopewell-2020-01-JO</strain>
        <tissue evidence="6">Whole body</tissue>
    </source>
</reference>
<dbReference type="GO" id="GO:0003677">
    <property type="term" value="F:DNA binding"/>
    <property type="evidence" value="ECO:0007669"/>
    <property type="project" value="UniProtKB-KW"/>
</dbReference>
<evidence type="ECO:0000313" key="6">
    <source>
        <dbReference type="EMBL" id="KAL1489205.1"/>
    </source>
</evidence>
<dbReference type="InterPro" id="IPR006612">
    <property type="entry name" value="THAP_Znf"/>
</dbReference>
<organism evidence="6 7">
    <name type="scientific">Hypothenemus hampei</name>
    <name type="common">Coffee berry borer</name>
    <dbReference type="NCBI Taxonomy" id="57062"/>
    <lineage>
        <taxon>Eukaryota</taxon>
        <taxon>Metazoa</taxon>
        <taxon>Ecdysozoa</taxon>
        <taxon>Arthropoda</taxon>
        <taxon>Hexapoda</taxon>
        <taxon>Insecta</taxon>
        <taxon>Pterygota</taxon>
        <taxon>Neoptera</taxon>
        <taxon>Endopterygota</taxon>
        <taxon>Coleoptera</taxon>
        <taxon>Polyphaga</taxon>
        <taxon>Cucujiformia</taxon>
        <taxon>Curculionidae</taxon>
        <taxon>Scolytinae</taxon>
        <taxon>Hypothenemus</taxon>
    </lineage>
</organism>
<keyword evidence="3" id="KW-0862">Zinc</keyword>
<sequence length="187" mass="21426">MADFRCNFKHGYKARNQWRKFAQCKGVNYKDFRICSDHFEVSCYKKKTPPRFLLHVGAVPTIQANIQETEEGTIGRSSNNAIFEPPNASELNQSSSQIFMTSPKNTNQISRLTANETLSSFQNFPTSPAKPGNASSQIQLTPKTLRIKMKNRLLAAYRSQIQRLKRQKHKNFLKTKESDIQSIIIRS</sequence>
<name>A0ABD1E4C8_HYPHA</name>
<protein>
    <recommendedName>
        <fullName evidence="5">THAP-type domain-containing protein</fullName>
    </recommendedName>
</protein>
<comment type="caution">
    <text evidence="6">The sequence shown here is derived from an EMBL/GenBank/DDBJ whole genome shotgun (WGS) entry which is preliminary data.</text>
</comment>
<dbReference type="AlphaFoldDB" id="A0ABD1E4C8"/>
<keyword evidence="1" id="KW-0479">Metal-binding</keyword>
<dbReference type="Proteomes" id="UP001566132">
    <property type="component" value="Unassembled WGS sequence"/>
</dbReference>
<keyword evidence="2" id="KW-0863">Zinc-finger</keyword>
<evidence type="ECO:0000313" key="7">
    <source>
        <dbReference type="Proteomes" id="UP001566132"/>
    </source>
</evidence>
<dbReference type="SUPFAM" id="SSF57716">
    <property type="entry name" value="Glucocorticoid receptor-like (DNA-binding domain)"/>
    <property type="match status" value="1"/>
</dbReference>
<accession>A0ABD1E4C8</accession>
<feature type="domain" description="THAP-type" evidence="5">
    <location>
        <begin position="13"/>
        <end position="62"/>
    </location>
</feature>
<dbReference type="Pfam" id="PF05485">
    <property type="entry name" value="THAP"/>
    <property type="match status" value="1"/>
</dbReference>
<keyword evidence="7" id="KW-1185">Reference proteome</keyword>
<evidence type="ECO:0000256" key="3">
    <source>
        <dbReference type="ARBA" id="ARBA00022833"/>
    </source>
</evidence>
<proteinExistence type="predicted"/>
<evidence type="ECO:0000259" key="5">
    <source>
        <dbReference type="Pfam" id="PF05485"/>
    </source>
</evidence>
<evidence type="ECO:0000256" key="2">
    <source>
        <dbReference type="ARBA" id="ARBA00022771"/>
    </source>
</evidence>